<dbReference type="Gene3D" id="3.40.50.2300">
    <property type="match status" value="2"/>
</dbReference>
<evidence type="ECO:0000256" key="1">
    <source>
        <dbReference type="ARBA" id="ARBA00004196"/>
    </source>
</evidence>
<dbReference type="EMBL" id="PXYK01000005">
    <property type="protein sequence ID" value="PSJ63237.1"/>
    <property type="molecule type" value="Genomic_DNA"/>
</dbReference>
<feature type="domain" description="Periplasmic binding protein" evidence="4">
    <location>
        <begin position="36"/>
        <end position="301"/>
    </location>
</feature>
<keyword evidence="6" id="KW-1185">Reference proteome</keyword>
<name>A0A2P7SLB5_9HYPH</name>
<keyword evidence="3" id="KW-0732">Signal</keyword>
<accession>A0A2P7SLB5</accession>
<dbReference type="PANTHER" id="PTHR46847:SF1">
    <property type="entry name" value="D-ALLOSE-BINDING PERIPLASMIC PROTEIN-RELATED"/>
    <property type="match status" value="1"/>
</dbReference>
<dbReference type="Pfam" id="PF13407">
    <property type="entry name" value="Peripla_BP_4"/>
    <property type="match status" value="1"/>
</dbReference>
<sequence length="337" mass="36912">MPMTINRRDFTVGALTAIAAASGLTVAVRAQGTKTIAVLFDGLYSEFWVAGIQIIRDDLKKRGFEIMEAISDQDDNKQFEQVRAAIARKVDGIIIVQTDSNAVIPAIKAANAANIPMVHFNRPPAETDAFSVAIQADNQKISRDAVTYSCEVAKASGKKHKAAILIGDLGDPNAIQRRDGFQEAVDKFPDAIEVVAKIPTEWNADTAFAGLTNALQANPDISFIFTSSDFLIPQIQQALKSADKWYPVGDEKHVIFTGFDGFPDAYALMKDGYMDACGVQNLFYETELAIQAILDLQAGKKVDKLLLDPGFAITQKNMEEKKEEMWGYVLWKAKNAG</sequence>
<dbReference type="GO" id="GO:0030313">
    <property type="term" value="C:cell envelope"/>
    <property type="evidence" value="ECO:0007669"/>
    <property type="project" value="UniProtKB-SubCell"/>
</dbReference>
<dbReference type="InterPro" id="IPR025997">
    <property type="entry name" value="SBP_2_dom"/>
</dbReference>
<comment type="similarity">
    <text evidence="2">Belongs to the bacterial solute-binding protein 2 family.</text>
</comment>
<dbReference type="InterPro" id="IPR028082">
    <property type="entry name" value="Peripla_BP_I"/>
</dbReference>
<organism evidence="5 6">
    <name type="scientific">Kumtagia ephedrae</name>
    <dbReference type="NCBI Taxonomy" id="2116701"/>
    <lineage>
        <taxon>Bacteria</taxon>
        <taxon>Pseudomonadati</taxon>
        <taxon>Pseudomonadota</taxon>
        <taxon>Alphaproteobacteria</taxon>
        <taxon>Hyphomicrobiales</taxon>
        <taxon>Phyllobacteriaceae</taxon>
        <taxon>Kumtagia</taxon>
    </lineage>
</organism>
<evidence type="ECO:0000313" key="5">
    <source>
        <dbReference type="EMBL" id="PSJ63237.1"/>
    </source>
</evidence>
<dbReference type="PANTHER" id="PTHR46847">
    <property type="entry name" value="D-ALLOSE-BINDING PERIPLASMIC PROTEIN-RELATED"/>
    <property type="match status" value="1"/>
</dbReference>
<comment type="caution">
    <text evidence="5">The sequence shown here is derived from an EMBL/GenBank/DDBJ whole genome shotgun (WGS) entry which is preliminary data.</text>
</comment>
<dbReference type="GO" id="GO:0030246">
    <property type="term" value="F:carbohydrate binding"/>
    <property type="evidence" value="ECO:0007669"/>
    <property type="project" value="UniProtKB-ARBA"/>
</dbReference>
<proteinExistence type="inferred from homology"/>
<evidence type="ECO:0000259" key="4">
    <source>
        <dbReference type="Pfam" id="PF13407"/>
    </source>
</evidence>
<evidence type="ECO:0000313" key="6">
    <source>
        <dbReference type="Proteomes" id="UP000241229"/>
    </source>
</evidence>
<comment type="subcellular location">
    <subcellularLocation>
        <location evidence="1">Cell envelope</location>
    </subcellularLocation>
</comment>
<dbReference type="SUPFAM" id="SSF53822">
    <property type="entry name" value="Periplasmic binding protein-like I"/>
    <property type="match status" value="1"/>
</dbReference>
<reference evidence="5 6" key="1">
    <citation type="submission" date="2018-03" db="EMBL/GenBank/DDBJ databases">
        <title>The draft genome of Mesorhizobium sp. 6GN-30.</title>
        <authorList>
            <person name="Liu L."/>
            <person name="Li L."/>
            <person name="Wang T."/>
            <person name="Zhang X."/>
            <person name="Liang L."/>
        </authorList>
    </citation>
    <scope>NUCLEOTIDE SEQUENCE [LARGE SCALE GENOMIC DNA]</scope>
    <source>
        <strain evidence="5 6">6GN30</strain>
    </source>
</reference>
<protein>
    <submittedName>
        <fullName evidence="5">Sugar ABC transporter substrate-binding protein</fullName>
    </submittedName>
</protein>
<dbReference type="OrthoDB" id="1957427at2"/>
<evidence type="ECO:0000256" key="2">
    <source>
        <dbReference type="ARBA" id="ARBA00007639"/>
    </source>
</evidence>
<gene>
    <name evidence="5" type="ORF">C7I84_06230</name>
</gene>
<dbReference type="AlphaFoldDB" id="A0A2P7SLB5"/>
<evidence type="ECO:0000256" key="3">
    <source>
        <dbReference type="ARBA" id="ARBA00022729"/>
    </source>
</evidence>
<dbReference type="CDD" id="cd01536">
    <property type="entry name" value="PBP1_ABC_sugar_binding-like"/>
    <property type="match status" value="1"/>
</dbReference>
<dbReference type="Proteomes" id="UP000241229">
    <property type="component" value="Unassembled WGS sequence"/>
</dbReference>